<evidence type="ECO:0000313" key="3">
    <source>
        <dbReference type="Proteomes" id="UP000019375"/>
    </source>
</evidence>
<dbReference type="InterPro" id="IPR027746">
    <property type="entry name" value="TTL"/>
</dbReference>
<dbReference type="Pfam" id="PF03133">
    <property type="entry name" value="TTL"/>
    <property type="match status" value="1"/>
</dbReference>
<gene>
    <name evidence="2" type="ORF">BN860_08570g</name>
</gene>
<accession>A0A8J2T5T7</accession>
<dbReference type="Pfam" id="PF01975">
    <property type="entry name" value="SurE"/>
    <property type="match status" value="1"/>
</dbReference>
<evidence type="ECO:0000259" key="1">
    <source>
        <dbReference type="Pfam" id="PF01975"/>
    </source>
</evidence>
<dbReference type="SUPFAM" id="SSF64167">
    <property type="entry name" value="SurE-like"/>
    <property type="match status" value="1"/>
</dbReference>
<dbReference type="OrthoDB" id="202825at2759"/>
<dbReference type="InterPro" id="IPR002828">
    <property type="entry name" value="SurE-like_Pase/nucleotidase"/>
</dbReference>
<dbReference type="EMBL" id="HG316457">
    <property type="protein sequence ID" value="CDF89617.1"/>
    <property type="molecule type" value="Genomic_DNA"/>
</dbReference>
<dbReference type="InterPro" id="IPR036523">
    <property type="entry name" value="SurE-like_sf"/>
</dbReference>
<protein>
    <submittedName>
        <fullName evidence="2">ZYBA0S04-08570g1_1</fullName>
    </submittedName>
</protein>
<dbReference type="PANTHER" id="PTHR47551">
    <property type="entry name" value="TUBULIN--TYROSINE LIGASE PBY1-RELATED"/>
    <property type="match status" value="1"/>
</dbReference>
<reference evidence="3" key="1">
    <citation type="journal article" date="2013" name="Genome Announc.">
        <title>Genome sequence of the food spoilage yeast Zygosaccharomyces bailii CLIB 213(T).</title>
        <authorList>
            <person name="Galeote V."/>
            <person name="Bigey F."/>
            <person name="Devillers H."/>
            <person name="Neuveglise C."/>
            <person name="Dequin S."/>
        </authorList>
    </citation>
    <scope>NUCLEOTIDE SEQUENCE [LARGE SCALE GENOMIC DNA]</scope>
    <source>
        <strain evidence="3">CLIB 213 / ATCC 58445 / CBS 680 / CCRC 21525 / NBRC 1098 / NCYC 1416 / NRRL Y-2227</strain>
    </source>
</reference>
<dbReference type="Proteomes" id="UP000019375">
    <property type="component" value="Unassembled WGS sequence"/>
</dbReference>
<dbReference type="InterPro" id="IPR004344">
    <property type="entry name" value="TTL/TTLL_fam"/>
</dbReference>
<sequence>MRVLITNDDGPPNDEFSPYVGPFVRYLRQNYPEWQLTVCVPHVQRSWIGKAHFAGKSLSAQFLYSKIDAEDNLCLGPFVQPQVPLEGSKLPRNRQNPEVSGDDIEWILVDGTPASCANIGLYHLCEKPFDLVISGPNVGRNTSSAYISSSGTVGAAMEAVITGRTKAIALSWAYFNGLKHFDSKTMDLAAQKSMQVVTYLYHNWNDATDLYSVNVPLSNSLCSDTPAVFAPIWENRWDAIFEGPKVAREQSGGEIEDGVEGQMITFKWAPFKKSHTNSQYSAATATDRDVIEAKKTSVTPLRATFKEVEGLVGQLSLSPTKGTNYFVITVDNGDYLYGPLSRAVSKHLPQFRIVSELPCTPVTSIFHYGEYEHLNVDKLATDANDYFANSYIYRKALIRKHYLAHTIHAYIVKYPDSILSQAALETFPLELDYAEFLDDALDENWELRQELKKQDKWWIVKPGMSDKGQGIRVFKTINDLQAIFDSFDEDSTDDEGEFFDDNKVIISQLRHFIVQEYLADPLLLPSMGNKKFHIRCYISCRGALEVYVYDRMLALFAPSAFKPLDGEKFSPTELKDLECHLTNTCLQSKKHERRELSVAEFDALLDISPENKLKIKEQIHSIAREIFLAALKVNAVNFQPLPNAFETYGVDFLVDSHFNVKLLEINAYPDFKQTGEELKGLIEELFQHTVSQLIVPFFNNTTPQSSENFVKVLEYAPHNW</sequence>
<dbReference type="Gene3D" id="3.40.1210.10">
    <property type="entry name" value="Survival protein SurE-like phosphatase/nucleotidase"/>
    <property type="match status" value="1"/>
</dbReference>
<evidence type="ECO:0000313" key="2">
    <source>
        <dbReference type="EMBL" id="CDF89617.1"/>
    </source>
</evidence>
<dbReference type="Gene3D" id="3.30.470.20">
    <property type="entry name" value="ATP-grasp fold, B domain"/>
    <property type="match status" value="1"/>
</dbReference>
<keyword evidence="3" id="KW-1185">Reference proteome</keyword>
<feature type="domain" description="Survival protein SurE-like phosphatase/nucleotidase" evidence="1">
    <location>
        <begin position="3"/>
        <end position="219"/>
    </location>
</feature>
<proteinExistence type="predicted"/>
<dbReference type="GO" id="GO:0016787">
    <property type="term" value="F:hydrolase activity"/>
    <property type="evidence" value="ECO:0007669"/>
    <property type="project" value="InterPro"/>
</dbReference>
<dbReference type="AlphaFoldDB" id="A0A8J2T5T7"/>
<dbReference type="PROSITE" id="PS51221">
    <property type="entry name" value="TTL"/>
    <property type="match status" value="1"/>
</dbReference>
<dbReference type="GO" id="GO:0000932">
    <property type="term" value="C:P-body"/>
    <property type="evidence" value="ECO:0007669"/>
    <property type="project" value="TreeGrafter"/>
</dbReference>
<organism evidence="2 3">
    <name type="scientific">Zygosaccharomyces bailii (strain CLIB 213 / ATCC 58445 / CBS 680 / BCRC 21525 / NBRC 1098 / NCYC 1416 / NRRL Y-2227)</name>
    <dbReference type="NCBI Taxonomy" id="1333698"/>
    <lineage>
        <taxon>Eukaryota</taxon>
        <taxon>Fungi</taxon>
        <taxon>Dikarya</taxon>
        <taxon>Ascomycota</taxon>
        <taxon>Saccharomycotina</taxon>
        <taxon>Saccharomycetes</taxon>
        <taxon>Saccharomycetales</taxon>
        <taxon>Saccharomycetaceae</taxon>
        <taxon>Zygosaccharomyces</taxon>
    </lineage>
</organism>
<dbReference type="PANTHER" id="PTHR47551:SF1">
    <property type="entry name" value="TUBULIN--TYROSINE LIGASE PBY1-RELATED"/>
    <property type="match status" value="1"/>
</dbReference>
<name>A0A8J2T5T7_ZYGB2</name>
<dbReference type="NCBIfam" id="TIGR00087">
    <property type="entry name" value="surE"/>
    <property type="match status" value="1"/>
</dbReference>
<dbReference type="SUPFAM" id="SSF56059">
    <property type="entry name" value="Glutathione synthetase ATP-binding domain-like"/>
    <property type="match status" value="1"/>
</dbReference>